<protein>
    <submittedName>
        <fullName evidence="6">Putative tnf receptor associated factor</fullName>
    </submittedName>
</protein>
<evidence type="ECO:0000256" key="4">
    <source>
        <dbReference type="PROSITE-ProRule" id="PRU00207"/>
    </source>
</evidence>
<dbReference type="Gene3D" id="3.30.40.10">
    <property type="entry name" value="Zinc/RING finger domain, C3HC4 (zinc finger)"/>
    <property type="match status" value="2"/>
</dbReference>
<dbReference type="SUPFAM" id="SSF49599">
    <property type="entry name" value="TRAF domain-like"/>
    <property type="match status" value="1"/>
</dbReference>
<dbReference type="GO" id="GO:0043122">
    <property type="term" value="P:regulation of canonical NF-kappaB signal transduction"/>
    <property type="evidence" value="ECO:0007669"/>
    <property type="project" value="TreeGrafter"/>
</dbReference>
<keyword evidence="3 4" id="KW-0862">Zinc</keyword>
<evidence type="ECO:0000256" key="1">
    <source>
        <dbReference type="ARBA" id="ARBA00022723"/>
    </source>
</evidence>
<dbReference type="InterPro" id="IPR001293">
    <property type="entry name" value="Znf_TRAF"/>
</dbReference>
<dbReference type="EMBL" id="GEFM01004908">
    <property type="protein sequence ID" value="JAP70888.1"/>
    <property type="molecule type" value="mRNA"/>
</dbReference>
<dbReference type="PANTHER" id="PTHR10131">
    <property type="entry name" value="TNF RECEPTOR ASSOCIATED FACTOR"/>
    <property type="match status" value="1"/>
</dbReference>
<sequence length="361" mass="40840">MAKLENCQKCGKDSLDVWMANQCLHMICNKCLAQEFSIDDCNHCNAATQKFWCPGRKYGCKFQKSICETKQHVKTCGFVPVSCPNECDQAPSKKSLADHVSFECRLRITECQFCGQGCYALKLTAHLAVCEEALVSCNYCHEDNIRRGFLPVHARDCSKTPKPCPMKKHGCIFEAVEAEINEHLNFRNHVSCFDDMHERIQELELMNTMERSNQRVQGTTLETNQPAMIGGVSLFDKKLIWVVKLPDAVHPGDLSTIFRHRETSWTFFLEINCAGPVMEELCHGNEELMYSVYMTHLDAGERKKDLNFSIQAETVPAGGRLLGKARHRGLVPSAEKIFMLKFKCALSYGRANVVLVKLTSD</sequence>
<reference evidence="6" key="1">
    <citation type="submission" date="2016-02" db="EMBL/GenBank/DDBJ databases">
        <title>RNAseq analyses of the midgut from blood- or serum-fed Ixodes ricinus ticks.</title>
        <authorList>
            <person name="Perner J."/>
            <person name="Provaznik J."/>
            <person name="Schrenkova J."/>
            <person name="Urbanova V."/>
            <person name="Ribeiro J.M."/>
            <person name="Kopacek P."/>
        </authorList>
    </citation>
    <scope>NUCLEOTIDE SEQUENCE</scope>
    <source>
        <tissue evidence="6">Gut</tissue>
    </source>
</reference>
<dbReference type="PROSITE" id="PS00518">
    <property type="entry name" value="ZF_RING_1"/>
    <property type="match status" value="1"/>
</dbReference>
<dbReference type="PANTHER" id="PTHR10131:SF157">
    <property type="entry name" value="RECEPTOR-ASSOCIATED FACTOR, PUTATIVE-RELATED"/>
    <property type="match status" value="1"/>
</dbReference>
<feature type="zinc finger region" description="TRAF-type" evidence="4">
    <location>
        <begin position="72"/>
        <end position="118"/>
    </location>
</feature>
<dbReference type="PROSITE" id="PS50145">
    <property type="entry name" value="ZF_TRAF"/>
    <property type="match status" value="2"/>
</dbReference>
<dbReference type="InterPro" id="IPR017907">
    <property type="entry name" value="Znf_RING_CS"/>
</dbReference>
<dbReference type="Pfam" id="PF02176">
    <property type="entry name" value="zf-TRAF"/>
    <property type="match status" value="2"/>
</dbReference>
<evidence type="ECO:0000256" key="2">
    <source>
        <dbReference type="ARBA" id="ARBA00022771"/>
    </source>
</evidence>
<feature type="zinc finger region" description="TRAF-type" evidence="4">
    <location>
        <begin position="125"/>
        <end position="171"/>
    </location>
</feature>
<dbReference type="AlphaFoldDB" id="A0A131XX98"/>
<keyword evidence="1 4" id="KW-0479">Metal-binding</keyword>
<accession>A0A131XX98</accession>
<evidence type="ECO:0000259" key="5">
    <source>
        <dbReference type="PROSITE" id="PS50145"/>
    </source>
</evidence>
<name>A0A131XX98_IXORI</name>
<feature type="domain" description="TRAF-type" evidence="5">
    <location>
        <begin position="72"/>
        <end position="118"/>
    </location>
</feature>
<feature type="domain" description="TRAF-type" evidence="5">
    <location>
        <begin position="125"/>
        <end position="171"/>
    </location>
</feature>
<proteinExistence type="evidence at transcript level"/>
<keyword evidence="6" id="KW-0675">Receptor</keyword>
<organism evidence="6">
    <name type="scientific">Ixodes ricinus</name>
    <name type="common">Common tick</name>
    <name type="synonym">Acarus ricinus</name>
    <dbReference type="NCBI Taxonomy" id="34613"/>
    <lineage>
        <taxon>Eukaryota</taxon>
        <taxon>Metazoa</taxon>
        <taxon>Ecdysozoa</taxon>
        <taxon>Arthropoda</taxon>
        <taxon>Chelicerata</taxon>
        <taxon>Arachnida</taxon>
        <taxon>Acari</taxon>
        <taxon>Parasitiformes</taxon>
        <taxon>Ixodida</taxon>
        <taxon>Ixodoidea</taxon>
        <taxon>Ixodidae</taxon>
        <taxon>Ixodinae</taxon>
        <taxon>Ixodes</taxon>
    </lineage>
</organism>
<evidence type="ECO:0000313" key="6">
    <source>
        <dbReference type="EMBL" id="JAP70888.1"/>
    </source>
</evidence>
<keyword evidence="2 4" id="KW-0863">Zinc-finger</keyword>
<dbReference type="InterPro" id="IPR013083">
    <property type="entry name" value="Znf_RING/FYVE/PHD"/>
</dbReference>
<dbReference type="GO" id="GO:0008270">
    <property type="term" value="F:zinc ion binding"/>
    <property type="evidence" value="ECO:0007669"/>
    <property type="project" value="UniProtKB-KW"/>
</dbReference>
<evidence type="ECO:0000256" key="3">
    <source>
        <dbReference type="ARBA" id="ARBA00022833"/>
    </source>
</evidence>